<dbReference type="PANTHER" id="PTHR20938:SF0">
    <property type="entry name" value="INTEGRATOR COMPLEX SUBUNIT 4"/>
    <property type="match status" value="1"/>
</dbReference>
<dbReference type="AlphaFoldDB" id="A0ABD0VEV7"/>
<dbReference type="InterPro" id="IPR016024">
    <property type="entry name" value="ARM-type_fold"/>
</dbReference>
<comment type="subcellular location">
    <subcellularLocation>
        <location evidence="1">Nucleus</location>
    </subcellularLocation>
</comment>
<proteinExistence type="predicted"/>
<reference evidence="4 5" key="1">
    <citation type="journal article" date="2024" name="Plant Biotechnol. J.">
        <title>Dendrobium thyrsiflorum genome and its molecular insights into genes involved in important horticultural traits.</title>
        <authorList>
            <person name="Chen B."/>
            <person name="Wang J.Y."/>
            <person name="Zheng P.J."/>
            <person name="Li K.L."/>
            <person name="Liang Y.M."/>
            <person name="Chen X.F."/>
            <person name="Zhang C."/>
            <person name="Zhao X."/>
            <person name="He X."/>
            <person name="Zhang G.Q."/>
            <person name="Liu Z.J."/>
            <person name="Xu Q."/>
        </authorList>
    </citation>
    <scope>NUCLEOTIDE SEQUENCE [LARGE SCALE GENOMIC DNA]</scope>
    <source>
        <strain evidence="4">GZMU011</strain>
    </source>
</reference>
<keyword evidence="5" id="KW-1185">Reference proteome</keyword>
<dbReference type="InterPro" id="IPR011989">
    <property type="entry name" value="ARM-like"/>
</dbReference>
<dbReference type="Proteomes" id="UP001552299">
    <property type="component" value="Unassembled WGS sequence"/>
</dbReference>
<dbReference type="InterPro" id="IPR057412">
    <property type="entry name" value="INTS4_C"/>
</dbReference>
<dbReference type="SUPFAM" id="SSF48371">
    <property type="entry name" value="ARM repeat"/>
    <property type="match status" value="1"/>
</dbReference>
<evidence type="ECO:0000259" key="3">
    <source>
        <dbReference type="PROSITE" id="PS50003"/>
    </source>
</evidence>
<dbReference type="InterPro" id="IPR001849">
    <property type="entry name" value="PH_domain"/>
</dbReference>
<keyword evidence="2" id="KW-0539">Nucleus</keyword>
<dbReference type="Gene3D" id="1.25.10.10">
    <property type="entry name" value="Leucine-rich Repeat Variant"/>
    <property type="match status" value="2"/>
</dbReference>
<evidence type="ECO:0000256" key="1">
    <source>
        <dbReference type="ARBA" id="ARBA00004123"/>
    </source>
</evidence>
<evidence type="ECO:0000313" key="5">
    <source>
        <dbReference type="Proteomes" id="UP001552299"/>
    </source>
</evidence>
<dbReference type="Pfam" id="PF25458">
    <property type="entry name" value="INTS4_C"/>
    <property type="match status" value="1"/>
</dbReference>
<name>A0ABD0VEV7_DENTH</name>
<accession>A0ABD0VEV7</accession>
<feature type="domain" description="PH" evidence="3">
    <location>
        <begin position="1"/>
        <end position="31"/>
    </location>
</feature>
<comment type="caution">
    <text evidence="4">The sequence shown here is derived from an EMBL/GenBank/DDBJ whole genome shotgun (WGS) entry which is preliminary data.</text>
</comment>
<evidence type="ECO:0000313" key="4">
    <source>
        <dbReference type="EMBL" id="KAL0923240.1"/>
    </source>
</evidence>
<dbReference type="PANTHER" id="PTHR20938">
    <property type="entry name" value="INTEGRATOR COMPLEX SUBUNIT 4"/>
    <property type="match status" value="1"/>
</dbReference>
<organism evidence="4 5">
    <name type="scientific">Dendrobium thyrsiflorum</name>
    <name type="common">Pinecone-like raceme dendrobium</name>
    <name type="synonym">Orchid</name>
    <dbReference type="NCBI Taxonomy" id="117978"/>
    <lineage>
        <taxon>Eukaryota</taxon>
        <taxon>Viridiplantae</taxon>
        <taxon>Streptophyta</taxon>
        <taxon>Embryophyta</taxon>
        <taxon>Tracheophyta</taxon>
        <taxon>Spermatophyta</taxon>
        <taxon>Magnoliopsida</taxon>
        <taxon>Liliopsida</taxon>
        <taxon>Asparagales</taxon>
        <taxon>Orchidaceae</taxon>
        <taxon>Epidendroideae</taxon>
        <taxon>Malaxideae</taxon>
        <taxon>Dendrobiinae</taxon>
        <taxon>Dendrobium</taxon>
    </lineage>
</organism>
<evidence type="ECO:0000256" key="2">
    <source>
        <dbReference type="ARBA" id="ARBA00023242"/>
    </source>
</evidence>
<dbReference type="PROSITE" id="PS50003">
    <property type="entry name" value="PH_DOMAIN"/>
    <property type="match status" value="1"/>
</dbReference>
<dbReference type="GO" id="GO:0005634">
    <property type="term" value="C:nucleus"/>
    <property type="evidence" value="ECO:0007669"/>
    <property type="project" value="UniProtKB-SubCell"/>
</dbReference>
<dbReference type="EMBL" id="JANQDX010000006">
    <property type="protein sequence ID" value="KAL0923240.1"/>
    <property type="molecule type" value="Genomic_DNA"/>
</dbReference>
<sequence>METHLLERFNLHLNNPSDAQAWLRALTSAKALLANPNSSDSTRRAVVDGLTRLLCRGNADFTILRYIVKLLGDAAALHGIFAPSIIEVLRPLLEGEEKLVADALSALASVDGFLLEEGLVLSLASSLHVSVRSMLVKLLVSSLDRDKISIVVMKPHFMIRVLLGLAEDLYPLIRAKAVDGLALVCRIDDTVVGFQTVKCFNDCATSFLHNDEELTRLSAIRLISACDQFLASNKGDTRYCELTDAIFVQLCVMARDMSMKVRVEAFSALGKLQGVSEHMLLQSLSKKILGTQNIENTFVEHTLRNSKFPFSSSAGAFVHGIEDEFHEVRMVACKSLGTLCNLSIQFSSAALDLLMDMLNDHEIAVRLQTLETLYQMAANDRLIIQEKHMHMFLGLLNDVDAIIRFATRKLLLLVELPKLEIFKAAINSILTNLERHPEEEEDVFFILFCIGVSNAKLALKLAKEFASVVQPFSVGELILDTPWAAGHLVLIVSSTFSSKQKISDIPTVLFSYAVPLVGRISRSLGGFVSQYFLSNYLCHLSGIHVSFGIPMSEETKLTAMKLEETLANSLKCRDKLCNSLLLLHDENLKSKCKEDKFGSCQVSASSEIFLQRERDIDDRLTQSIKCILGKVQETWHLIHSHCGFVALRILRACKEELDFINLDINGSGADFVAFGLEYVQVIMLFAEIWQQMYAKSFRVTAMAALDILIEKLDASLRRLKYCFSGLSVEEECHLLELILVSHVLRLHKFQICSRDILMKMDSTISRLQILCEEGSNISAFIKEAKMYSTEEGTNECSREFPVDKLLQLFYLRLIPFRGKFRHIKADLTAIGNNSENPLHYVSGLPVGITFEIFLYNTSQMERVWLKLAIDGSFQYIFLDLCKFRVCHEVRKGTLTIPYYAAPRAASFVLKACICIEFPVGDVLHLKRKVGGPKHDSIRISQEVDVYFVGIGSY</sequence>
<gene>
    <name evidence="4" type="ORF">M5K25_007287</name>
</gene>
<protein>
    <recommendedName>
        <fullName evidence="3">PH domain-containing protein</fullName>
    </recommendedName>
</protein>